<dbReference type="KEGG" id="bif:N288_25110"/>
<proteinExistence type="predicted"/>
<protein>
    <submittedName>
        <fullName evidence="1">Uncharacterized protein</fullName>
    </submittedName>
</protein>
<dbReference type="InterPro" id="IPR021617">
    <property type="entry name" value="DUF3231"/>
</dbReference>
<dbReference type="Proteomes" id="UP000017805">
    <property type="component" value="Chromosome"/>
</dbReference>
<evidence type="ECO:0000313" key="1">
    <source>
        <dbReference type="EMBL" id="AGX06854.1"/>
    </source>
</evidence>
<gene>
    <name evidence="1" type="ORF">N288_25110</name>
</gene>
<dbReference type="RefSeq" id="WP_022544581.1">
    <property type="nucleotide sequence ID" value="NC_022524.1"/>
</dbReference>
<dbReference type="OrthoDB" id="1675670at2"/>
<dbReference type="EMBL" id="CP006643">
    <property type="protein sequence ID" value="AGX06854.1"/>
    <property type="molecule type" value="Genomic_DNA"/>
</dbReference>
<dbReference type="STRING" id="1367477.N288_25110"/>
<dbReference type="AlphaFoldDB" id="U5LG77"/>
<organism evidence="1 2">
    <name type="scientific">Bacillus infantis NRRL B-14911</name>
    <dbReference type="NCBI Taxonomy" id="1367477"/>
    <lineage>
        <taxon>Bacteria</taxon>
        <taxon>Bacillati</taxon>
        <taxon>Bacillota</taxon>
        <taxon>Bacilli</taxon>
        <taxon>Bacillales</taxon>
        <taxon>Bacillaceae</taxon>
        <taxon>Bacillus</taxon>
    </lineage>
</organism>
<dbReference type="Pfam" id="PF11553">
    <property type="entry name" value="DUF3231"/>
    <property type="match status" value="2"/>
</dbReference>
<sequence>METHHNHMKLTAAELSYLWASFMADSMAVCVLKYFLRHIEDEDIQKLGSHALDLSQQHVEIIRGIFTEEGIRIPQGFTEEDVNLEAKRLFSDVFYLRYIHNMAKGGLATYGRVLQNTWRSDIHSFYSKCLTSTIELKTEANELLLKKGLSVRPPSIPYPEKTEFVHKQSFILEGLGRRESLTGSEVTNLHANIQTNHLGTCMASAFSQVAKSDKVRKYILRGKEVSRKHIKVLSRYLEMCSLPVPMGFDQEVTESTESPFSDKLMMFHFGLMIYAGIGNYGIAISESNRSDLVIDYERFTGEVLKLSEDGVNLMIENEWMEQPPLAANRRDLAKD</sequence>
<name>U5LG77_9BACI</name>
<dbReference type="InterPro" id="IPR012347">
    <property type="entry name" value="Ferritin-like"/>
</dbReference>
<accession>U5LG77</accession>
<keyword evidence="2" id="KW-1185">Reference proteome</keyword>
<dbReference type="HOGENOM" id="CLU_068841_0_0_9"/>
<dbReference type="Gene3D" id="1.20.1260.10">
    <property type="match status" value="2"/>
</dbReference>
<dbReference type="PATRIC" id="fig|1367477.3.peg.5015"/>
<evidence type="ECO:0000313" key="2">
    <source>
        <dbReference type="Proteomes" id="UP000017805"/>
    </source>
</evidence>
<reference evidence="1 2" key="1">
    <citation type="submission" date="2013-07" db="EMBL/GenBank/DDBJ databases">
        <title>Complete genome sequence of Bacillus infantis NRRL B-14911 that has potential to induce cardiac disease by antigenic mimicry.</title>
        <authorList>
            <person name="Massilamany C."/>
            <person name="Smith T.P.L."/>
            <person name="Loy J.D."/>
            <person name="Barletta R."/>
            <person name="Reddy J."/>
        </authorList>
    </citation>
    <scope>NUCLEOTIDE SEQUENCE [LARGE SCALE GENOMIC DNA]</scope>
    <source>
        <strain evidence="1 2">NRRL B-14911</strain>
    </source>
</reference>